<feature type="non-terminal residue" evidence="1">
    <location>
        <position position="68"/>
    </location>
</feature>
<organism evidence="1 2">
    <name type="scientific">Pristionchus entomophagus</name>
    <dbReference type="NCBI Taxonomy" id="358040"/>
    <lineage>
        <taxon>Eukaryota</taxon>
        <taxon>Metazoa</taxon>
        <taxon>Ecdysozoa</taxon>
        <taxon>Nematoda</taxon>
        <taxon>Chromadorea</taxon>
        <taxon>Rhabditida</taxon>
        <taxon>Rhabditina</taxon>
        <taxon>Diplogasteromorpha</taxon>
        <taxon>Diplogasteroidea</taxon>
        <taxon>Neodiplogasteridae</taxon>
        <taxon>Pristionchus</taxon>
    </lineage>
</organism>
<keyword evidence="2" id="KW-1185">Reference proteome</keyword>
<evidence type="ECO:0000313" key="2">
    <source>
        <dbReference type="Proteomes" id="UP001432027"/>
    </source>
</evidence>
<gene>
    <name evidence="1" type="ORF">PENTCL1PPCAC_8348</name>
</gene>
<proteinExistence type="predicted"/>
<comment type="caution">
    <text evidence="1">The sequence shown here is derived from an EMBL/GenBank/DDBJ whole genome shotgun (WGS) entry which is preliminary data.</text>
</comment>
<evidence type="ECO:0000313" key="1">
    <source>
        <dbReference type="EMBL" id="GMS86173.1"/>
    </source>
</evidence>
<reference evidence="1" key="1">
    <citation type="submission" date="2023-10" db="EMBL/GenBank/DDBJ databases">
        <title>Genome assembly of Pristionchus species.</title>
        <authorList>
            <person name="Yoshida K."/>
            <person name="Sommer R.J."/>
        </authorList>
    </citation>
    <scope>NUCLEOTIDE SEQUENCE</scope>
    <source>
        <strain evidence="1">RS0144</strain>
    </source>
</reference>
<sequence length="68" mass="7754">PALRFDRDIYINPSYSDKLEHYATDIRDLLLAYGNHTGKGISHTYCPDPIGQRLTDIQCAQQFDLNSP</sequence>
<dbReference type="AlphaFoldDB" id="A0AAV5SZZ2"/>
<protein>
    <submittedName>
        <fullName evidence="1">Uncharacterized protein</fullName>
    </submittedName>
</protein>
<name>A0AAV5SZZ2_9BILA</name>
<accession>A0AAV5SZZ2</accession>
<dbReference type="EMBL" id="BTSX01000002">
    <property type="protein sequence ID" value="GMS86173.1"/>
    <property type="molecule type" value="Genomic_DNA"/>
</dbReference>
<dbReference type="Proteomes" id="UP001432027">
    <property type="component" value="Unassembled WGS sequence"/>
</dbReference>
<feature type="non-terminal residue" evidence="1">
    <location>
        <position position="1"/>
    </location>
</feature>